<dbReference type="Proteomes" id="UP000009080">
    <property type="component" value="Chromosome"/>
</dbReference>
<accession>C5BHY4</accession>
<name>C5BHY4_TERTT</name>
<protein>
    <submittedName>
        <fullName evidence="1">Uncharacterized protein</fullName>
    </submittedName>
</protein>
<proteinExistence type="predicted"/>
<sequence length="39" mass="4512">MLDRASLFPRFNATPQELAATFLYSRHQTMSTLTFSFVD</sequence>
<organism evidence="1 2">
    <name type="scientific">Teredinibacter turnerae (strain ATCC 39867 / T7901)</name>
    <dbReference type="NCBI Taxonomy" id="377629"/>
    <lineage>
        <taxon>Bacteria</taxon>
        <taxon>Pseudomonadati</taxon>
        <taxon>Pseudomonadota</taxon>
        <taxon>Gammaproteobacteria</taxon>
        <taxon>Cellvibrionales</taxon>
        <taxon>Cellvibrionaceae</taxon>
        <taxon>Teredinibacter</taxon>
    </lineage>
</organism>
<keyword evidence="2" id="KW-1185">Reference proteome</keyword>
<dbReference type="AlphaFoldDB" id="C5BHY4"/>
<gene>
    <name evidence="1" type="ordered locus">TERTU_1874</name>
</gene>
<reference evidence="1 2" key="1">
    <citation type="journal article" date="2009" name="PLoS ONE">
        <title>The complete genome of Teredinibacter turnerae T7901: an intracellular endosymbiont of marine wood-boring bivalves (shipworms).</title>
        <authorList>
            <person name="Yang J.C."/>
            <person name="Madupu R."/>
            <person name="Durkin A.S."/>
            <person name="Ekborg N.A."/>
            <person name="Pedamallu C.S."/>
            <person name="Hostetler J.B."/>
            <person name="Radune D."/>
            <person name="Toms B.S."/>
            <person name="Henrissat B."/>
            <person name="Coutinho P.M."/>
            <person name="Schwarz S."/>
            <person name="Field L."/>
            <person name="Trindade-Silva A.E."/>
            <person name="Soares C.A.G."/>
            <person name="Elshahawi S."/>
            <person name="Hanora A."/>
            <person name="Schmidt E.W."/>
            <person name="Haygood M.G."/>
            <person name="Posfai J."/>
            <person name="Benner J."/>
            <person name="Madinger C."/>
            <person name="Nove J."/>
            <person name="Anton B."/>
            <person name="Chaudhary K."/>
            <person name="Foster J."/>
            <person name="Holman A."/>
            <person name="Kumar S."/>
            <person name="Lessard P.A."/>
            <person name="Luyten Y.A."/>
            <person name="Slatko B."/>
            <person name="Wood N."/>
            <person name="Wu B."/>
            <person name="Teplitski M."/>
            <person name="Mougous J.D."/>
            <person name="Ward N."/>
            <person name="Eisen J.A."/>
            <person name="Badger J.H."/>
            <person name="Distel D.L."/>
        </authorList>
    </citation>
    <scope>NUCLEOTIDE SEQUENCE [LARGE SCALE GENOMIC DNA]</scope>
    <source>
        <strain evidence="2">ATCC 39867 / T7901</strain>
    </source>
</reference>
<dbReference type="HOGENOM" id="CLU_3318339_0_0_6"/>
<dbReference type="STRING" id="377629.TERTU_1874"/>
<dbReference type="KEGG" id="ttu:TERTU_1874"/>
<dbReference type="EMBL" id="CP001614">
    <property type="protein sequence ID" value="ACR13453.1"/>
    <property type="molecule type" value="Genomic_DNA"/>
</dbReference>
<evidence type="ECO:0000313" key="1">
    <source>
        <dbReference type="EMBL" id="ACR13453.1"/>
    </source>
</evidence>
<evidence type="ECO:0000313" key="2">
    <source>
        <dbReference type="Proteomes" id="UP000009080"/>
    </source>
</evidence>